<feature type="transmembrane region" description="Helical" evidence="8">
    <location>
        <begin position="471"/>
        <end position="495"/>
    </location>
</feature>
<dbReference type="PANTHER" id="PTHR42718:SF47">
    <property type="entry name" value="METHYL VIOLOGEN RESISTANCE PROTEIN SMVA"/>
    <property type="match status" value="1"/>
</dbReference>
<keyword evidence="11" id="KW-1185">Reference proteome</keyword>
<gene>
    <name evidence="10" type="ORF">AJAP_16265</name>
</gene>
<feature type="region of interest" description="Disordered" evidence="7">
    <location>
        <begin position="504"/>
        <end position="536"/>
    </location>
</feature>
<dbReference type="Pfam" id="PF07690">
    <property type="entry name" value="MFS_1"/>
    <property type="match status" value="1"/>
</dbReference>
<dbReference type="InterPro" id="IPR001958">
    <property type="entry name" value="Tet-R_TetA/multi-R_MdtG-like"/>
</dbReference>
<dbReference type="GO" id="GO:0005886">
    <property type="term" value="C:plasma membrane"/>
    <property type="evidence" value="ECO:0007669"/>
    <property type="project" value="UniProtKB-SubCell"/>
</dbReference>
<evidence type="ECO:0000256" key="8">
    <source>
        <dbReference type="SAM" id="Phobius"/>
    </source>
</evidence>
<dbReference type="InterPro" id="IPR036259">
    <property type="entry name" value="MFS_trans_sf"/>
</dbReference>
<dbReference type="PRINTS" id="PR01035">
    <property type="entry name" value="TCRTETA"/>
</dbReference>
<evidence type="ECO:0000256" key="4">
    <source>
        <dbReference type="ARBA" id="ARBA00022692"/>
    </source>
</evidence>
<evidence type="ECO:0000256" key="1">
    <source>
        <dbReference type="ARBA" id="ARBA00004651"/>
    </source>
</evidence>
<evidence type="ECO:0000256" key="6">
    <source>
        <dbReference type="ARBA" id="ARBA00023136"/>
    </source>
</evidence>
<feature type="transmembrane region" description="Helical" evidence="8">
    <location>
        <begin position="228"/>
        <end position="249"/>
    </location>
</feature>
<reference evidence="10 11" key="1">
    <citation type="journal article" date="2014" name="J. Biotechnol.">
        <title>Complete genome sequence of the actinobacterium Amycolatopsis japonica MG417-CF17(T) (=DSM 44213T) producing (S,S)-N,N'-ethylenediaminedisuccinic acid.</title>
        <authorList>
            <person name="Stegmann E."/>
            <person name="Albersmeier A."/>
            <person name="Spohn M."/>
            <person name="Gert H."/>
            <person name="Weber T."/>
            <person name="Wohlleben W."/>
            <person name="Kalinowski J."/>
            <person name="Ruckert C."/>
        </authorList>
    </citation>
    <scope>NUCLEOTIDE SEQUENCE [LARGE SCALE GENOMIC DNA]</scope>
    <source>
        <strain evidence="11">MG417-CF17 (DSM 44213)</strain>
    </source>
</reference>
<dbReference type="HOGENOM" id="CLU_000960_28_2_11"/>
<dbReference type="Gene3D" id="1.20.1720.10">
    <property type="entry name" value="Multidrug resistance protein D"/>
    <property type="match status" value="1"/>
</dbReference>
<feature type="transmembrane region" description="Helical" evidence="8">
    <location>
        <begin position="15"/>
        <end position="42"/>
    </location>
</feature>
<dbReference type="AlphaFoldDB" id="A0A075UUS5"/>
<protein>
    <submittedName>
        <fullName evidence="10">Major facilitator transporter</fullName>
    </submittedName>
</protein>
<feature type="transmembrane region" description="Helical" evidence="8">
    <location>
        <begin position="360"/>
        <end position="386"/>
    </location>
</feature>
<feature type="transmembrane region" description="Helical" evidence="8">
    <location>
        <begin position="407"/>
        <end position="427"/>
    </location>
</feature>
<evidence type="ECO:0000313" key="10">
    <source>
        <dbReference type="EMBL" id="AIG76126.1"/>
    </source>
</evidence>
<dbReference type="InterPro" id="IPR011701">
    <property type="entry name" value="MFS"/>
</dbReference>
<feature type="transmembrane region" description="Helical" evidence="8">
    <location>
        <begin position="108"/>
        <end position="129"/>
    </location>
</feature>
<evidence type="ECO:0000256" key="3">
    <source>
        <dbReference type="ARBA" id="ARBA00022475"/>
    </source>
</evidence>
<keyword evidence="4 8" id="KW-0812">Transmembrane</keyword>
<feature type="transmembrane region" description="Helical" evidence="8">
    <location>
        <begin position="83"/>
        <end position="102"/>
    </location>
</feature>
<evidence type="ECO:0000313" key="11">
    <source>
        <dbReference type="Proteomes" id="UP000028492"/>
    </source>
</evidence>
<feature type="domain" description="Major facilitator superfamily (MFS) profile" evidence="9">
    <location>
        <begin position="17"/>
        <end position="499"/>
    </location>
</feature>
<feature type="transmembrane region" description="Helical" evidence="8">
    <location>
        <begin position="167"/>
        <end position="191"/>
    </location>
</feature>
<keyword evidence="6 8" id="KW-0472">Membrane</keyword>
<dbReference type="eggNOG" id="COG0477">
    <property type="taxonomic scope" value="Bacteria"/>
</dbReference>
<dbReference type="KEGG" id="aja:AJAP_16265"/>
<dbReference type="SUPFAM" id="SSF103473">
    <property type="entry name" value="MFS general substrate transporter"/>
    <property type="match status" value="1"/>
</dbReference>
<dbReference type="GO" id="GO:0022857">
    <property type="term" value="F:transmembrane transporter activity"/>
    <property type="evidence" value="ECO:0007669"/>
    <property type="project" value="InterPro"/>
</dbReference>
<name>A0A075UUS5_9PSEU</name>
<feature type="transmembrane region" description="Helical" evidence="8">
    <location>
        <begin position="335"/>
        <end position="354"/>
    </location>
</feature>
<evidence type="ECO:0000259" key="9">
    <source>
        <dbReference type="PROSITE" id="PS50850"/>
    </source>
</evidence>
<dbReference type="InterPro" id="IPR020846">
    <property type="entry name" value="MFS_dom"/>
</dbReference>
<keyword evidence="3" id="KW-1003">Cell membrane</keyword>
<sequence>MTTADVSAKAGWREWLGLLVLCLPTMLTTVDISAVFLSLPHISADLGSGATEQLWIVDIYGFLIAGFLVTMGTLGDKIGRRKVLMIGAVVFIIASILAAYSTSTGMLIVSRALLGIAGATVAPTVLALLQSMFKDPKQMATAMAAWGTAIMLGVILGPVIGGLLLGAFWWGSIFLMAVPVMLLLLIAGPILVPESRNPEAGKLDLFSVALSLLAILPLIFGLKEMARGGVAAFPIIAVVVGAVSLVVFIRRQRALANPLLDLSLFSNRTVSAALIIATVLAFVMGGIDLMASLHLQLVEGLSPVQIGVWLLIPSFGMVVVGNIGNVIAQKVKPGYVLAVGCLLAAVGMVVLTQVSPTAGVSTVLIGITIIYLGGSPAGMITPYLIMSSTPPEKAGSAGSLQSTGGEFGVALGVAVAGLMGTAVYRGAFETPAGTPADVAGPASESIAGAFATAGQIPGEAGANVVASAKEAFSSGVSVVAAIMAALMVGIAVLAATRLRHVEPTGSAQAAEGEEGADGAEKSIDSAPESPEVAEKV</sequence>
<dbReference type="PROSITE" id="PS50850">
    <property type="entry name" value="MFS"/>
    <property type="match status" value="1"/>
</dbReference>
<accession>A0A075UUS5</accession>
<dbReference type="RefSeq" id="WP_073843922.1">
    <property type="nucleotide sequence ID" value="NZ_JBHTUA010000214.1"/>
</dbReference>
<dbReference type="CDD" id="cd17321">
    <property type="entry name" value="MFS_MMR_MDR_like"/>
    <property type="match status" value="1"/>
</dbReference>
<comment type="subcellular location">
    <subcellularLocation>
        <location evidence="1">Cell membrane</location>
        <topology evidence="1">Multi-pass membrane protein</topology>
    </subcellularLocation>
</comment>
<dbReference type="STRING" id="208439.AJAP_16265"/>
<dbReference type="Proteomes" id="UP000028492">
    <property type="component" value="Chromosome"/>
</dbReference>
<dbReference type="PANTHER" id="PTHR42718">
    <property type="entry name" value="MAJOR FACILITATOR SUPERFAMILY MULTIDRUG TRANSPORTER MFSC"/>
    <property type="match status" value="1"/>
</dbReference>
<proteinExistence type="predicted"/>
<evidence type="ECO:0000256" key="5">
    <source>
        <dbReference type="ARBA" id="ARBA00022989"/>
    </source>
</evidence>
<dbReference type="EMBL" id="CP008953">
    <property type="protein sequence ID" value="AIG76126.1"/>
    <property type="molecule type" value="Genomic_DNA"/>
</dbReference>
<feature type="transmembrane region" description="Helical" evidence="8">
    <location>
        <begin position="270"/>
        <end position="294"/>
    </location>
</feature>
<feature type="transmembrane region" description="Helical" evidence="8">
    <location>
        <begin position="306"/>
        <end position="328"/>
    </location>
</feature>
<organism evidence="10 11">
    <name type="scientific">Amycolatopsis japonica</name>
    <dbReference type="NCBI Taxonomy" id="208439"/>
    <lineage>
        <taxon>Bacteria</taxon>
        <taxon>Bacillati</taxon>
        <taxon>Actinomycetota</taxon>
        <taxon>Actinomycetes</taxon>
        <taxon>Pseudonocardiales</taxon>
        <taxon>Pseudonocardiaceae</taxon>
        <taxon>Amycolatopsis</taxon>
        <taxon>Amycolatopsis japonica group</taxon>
    </lineage>
</organism>
<feature type="transmembrane region" description="Helical" evidence="8">
    <location>
        <begin position="54"/>
        <end position="71"/>
    </location>
</feature>
<keyword evidence="5 8" id="KW-1133">Transmembrane helix</keyword>
<keyword evidence="2" id="KW-0813">Transport</keyword>
<dbReference type="Gene3D" id="1.20.1250.20">
    <property type="entry name" value="MFS general substrate transporter like domains"/>
    <property type="match status" value="1"/>
</dbReference>
<feature type="transmembrane region" description="Helical" evidence="8">
    <location>
        <begin position="141"/>
        <end position="161"/>
    </location>
</feature>
<feature type="transmembrane region" description="Helical" evidence="8">
    <location>
        <begin position="203"/>
        <end position="222"/>
    </location>
</feature>
<evidence type="ECO:0000256" key="7">
    <source>
        <dbReference type="SAM" id="MobiDB-lite"/>
    </source>
</evidence>
<evidence type="ECO:0000256" key="2">
    <source>
        <dbReference type="ARBA" id="ARBA00022448"/>
    </source>
</evidence>